<dbReference type="EMBL" id="MCFJ01000022">
    <property type="protein sequence ID" value="ORY56568.1"/>
    <property type="molecule type" value="Genomic_DNA"/>
</dbReference>
<evidence type="ECO:0000313" key="5">
    <source>
        <dbReference type="EMBL" id="ORY56568.1"/>
    </source>
</evidence>
<organism evidence="5 6">
    <name type="scientific">Pseudomassariella vexata</name>
    <dbReference type="NCBI Taxonomy" id="1141098"/>
    <lineage>
        <taxon>Eukaryota</taxon>
        <taxon>Fungi</taxon>
        <taxon>Dikarya</taxon>
        <taxon>Ascomycota</taxon>
        <taxon>Pezizomycotina</taxon>
        <taxon>Sordariomycetes</taxon>
        <taxon>Xylariomycetidae</taxon>
        <taxon>Amphisphaeriales</taxon>
        <taxon>Pseudomassariaceae</taxon>
        <taxon>Pseudomassariella</taxon>
    </lineage>
</organism>
<dbReference type="Pfam" id="PF19086">
    <property type="entry name" value="Terpene_syn_C_2"/>
    <property type="match status" value="1"/>
</dbReference>
<dbReference type="AlphaFoldDB" id="A0A1Y2DBD2"/>
<proteinExistence type="inferred from homology"/>
<dbReference type="GO" id="GO:0010333">
    <property type="term" value="F:terpene synthase activity"/>
    <property type="evidence" value="ECO:0007669"/>
    <property type="project" value="InterPro"/>
</dbReference>
<reference evidence="5 6" key="1">
    <citation type="submission" date="2016-07" db="EMBL/GenBank/DDBJ databases">
        <title>Pervasive Adenine N6-methylation of Active Genes in Fungi.</title>
        <authorList>
            <consortium name="DOE Joint Genome Institute"/>
            <person name="Mondo S.J."/>
            <person name="Dannebaum R.O."/>
            <person name="Kuo R.C."/>
            <person name="Labutti K."/>
            <person name="Haridas S."/>
            <person name="Kuo A."/>
            <person name="Salamov A."/>
            <person name="Ahrendt S.R."/>
            <person name="Lipzen A."/>
            <person name="Sullivan W."/>
            <person name="Andreopoulos W.B."/>
            <person name="Clum A."/>
            <person name="Lindquist E."/>
            <person name="Daum C."/>
            <person name="Ramamoorthy G.K."/>
            <person name="Gryganskyi A."/>
            <person name="Culley D."/>
            <person name="Magnuson J.K."/>
            <person name="James T.Y."/>
            <person name="O'Malley M.A."/>
            <person name="Stajich J.E."/>
            <person name="Spatafora J.W."/>
            <person name="Visel A."/>
            <person name="Grigoriev I.V."/>
        </authorList>
    </citation>
    <scope>NUCLEOTIDE SEQUENCE [LARGE SCALE GENOMIC DNA]</scope>
    <source>
        <strain evidence="5 6">CBS 129021</strain>
    </source>
</reference>
<dbReference type="GeneID" id="63773180"/>
<dbReference type="OrthoDB" id="2861623at2759"/>
<keyword evidence="6" id="KW-1185">Reference proteome</keyword>
<comment type="cofactor">
    <cofactor evidence="1 4">
        <name>Mg(2+)</name>
        <dbReference type="ChEBI" id="CHEBI:18420"/>
    </cofactor>
</comment>
<evidence type="ECO:0000256" key="2">
    <source>
        <dbReference type="ARBA" id="ARBA00006333"/>
    </source>
</evidence>
<dbReference type="STRING" id="1141098.A0A1Y2DBD2"/>
<dbReference type="SFLD" id="SFLDS00005">
    <property type="entry name" value="Isoprenoid_Synthase_Type_I"/>
    <property type="match status" value="1"/>
</dbReference>
<dbReference type="SUPFAM" id="SSF48576">
    <property type="entry name" value="Terpenoid synthases"/>
    <property type="match status" value="1"/>
</dbReference>
<sequence>MDGDREAILAQIRGGQVKVPNMQSYYDRYRHAISPLLKDLTPSVDATLDKYASNEKDLRRAKASAFDVFVAAQWPDPDLERLEFCAMFTIWLFFWDDVVDRIDGSEHPEVANSLELGNKYREESYEYVKYHLGFQTEGDSEPPYDNPYLEFFAMAAKILTKTADRDTAARFLHETNEFIRCCGWEQECQLAGKILPLDDYVNLRMGGSAVYTYCAFAPWMIGVSLPKEILDSPQLRAVWIEVNKNISFSNDILSMKKEIADGEFLHLVPVLMKQYNVTLEVAVEMAVKEWAACFDRFDKAEAELRKLASGFSSAIQEDTEKLISCFQAVQSGCQYWHKNTSRYGVGQAMHTDGSLLITI</sequence>
<comment type="similarity">
    <text evidence="2 4">Belongs to the terpene synthase family.</text>
</comment>
<dbReference type="GO" id="GO:0008299">
    <property type="term" value="P:isoprenoid biosynthetic process"/>
    <property type="evidence" value="ECO:0007669"/>
    <property type="project" value="UniProtKB-ARBA"/>
</dbReference>
<protein>
    <recommendedName>
        <fullName evidence="4">Terpene synthase</fullName>
        <ecNumber evidence="4">4.2.3.-</ecNumber>
    </recommendedName>
</protein>
<keyword evidence="3 4" id="KW-0460">Magnesium</keyword>
<comment type="caution">
    <text evidence="5">The sequence shown here is derived from an EMBL/GenBank/DDBJ whole genome shotgun (WGS) entry which is preliminary data.</text>
</comment>
<evidence type="ECO:0000256" key="4">
    <source>
        <dbReference type="RuleBase" id="RU366034"/>
    </source>
</evidence>
<dbReference type="SFLD" id="SFLDG01020">
    <property type="entry name" value="Terpene_Cyclase_Like_2"/>
    <property type="match status" value="1"/>
</dbReference>
<name>A0A1Y2DBD2_9PEZI</name>
<dbReference type="PANTHER" id="PTHR35201:SF4">
    <property type="entry name" value="BETA-PINACENE SYNTHASE-RELATED"/>
    <property type="match status" value="1"/>
</dbReference>
<gene>
    <name evidence="5" type="ORF">BCR38DRAFT_355684</name>
</gene>
<keyword evidence="4" id="KW-0479">Metal-binding</keyword>
<keyword evidence="4" id="KW-0456">Lyase</keyword>
<dbReference type="PANTHER" id="PTHR35201">
    <property type="entry name" value="TERPENE SYNTHASE"/>
    <property type="match status" value="1"/>
</dbReference>
<accession>A0A1Y2DBD2</accession>
<dbReference type="EC" id="4.2.3.-" evidence="4"/>
<evidence type="ECO:0000313" key="6">
    <source>
        <dbReference type="Proteomes" id="UP000193689"/>
    </source>
</evidence>
<dbReference type="RefSeq" id="XP_040710147.1">
    <property type="nucleotide sequence ID" value="XM_040856968.1"/>
</dbReference>
<dbReference type="InterPro" id="IPR008949">
    <property type="entry name" value="Isoprenoid_synthase_dom_sf"/>
</dbReference>
<dbReference type="Gene3D" id="1.10.600.10">
    <property type="entry name" value="Farnesyl Diphosphate Synthase"/>
    <property type="match status" value="1"/>
</dbReference>
<dbReference type="GO" id="GO:0046872">
    <property type="term" value="F:metal ion binding"/>
    <property type="evidence" value="ECO:0007669"/>
    <property type="project" value="UniProtKB-KW"/>
</dbReference>
<dbReference type="InterPro" id="IPR034686">
    <property type="entry name" value="Terpene_cyclase-like_2"/>
</dbReference>
<dbReference type="InParanoid" id="A0A1Y2DBD2"/>
<evidence type="ECO:0000256" key="1">
    <source>
        <dbReference type="ARBA" id="ARBA00001946"/>
    </source>
</evidence>
<evidence type="ECO:0000256" key="3">
    <source>
        <dbReference type="ARBA" id="ARBA00022842"/>
    </source>
</evidence>
<dbReference type="Proteomes" id="UP000193689">
    <property type="component" value="Unassembled WGS sequence"/>
</dbReference>